<dbReference type="InterPro" id="IPR040079">
    <property type="entry name" value="Glutathione_S-Trfase"/>
</dbReference>
<comment type="subcellular location">
    <subcellularLocation>
        <location evidence="2">Membrane</location>
    </subcellularLocation>
    <subcellularLocation>
        <location evidence="1">Mitochondrion</location>
    </subcellularLocation>
</comment>
<dbReference type="GO" id="GO:0016020">
    <property type="term" value="C:membrane"/>
    <property type="evidence" value="ECO:0007669"/>
    <property type="project" value="UniProtKB-SubCell"/>
</dbReference>
<evidence type="ECO:0000256" key="4">
    <source>
        <dbReference type="ARBA" id="ARBA00022692"/>
    </source>
</evidence>
<dbReference type="Pfam" id="PF13409">
    <property type="entry name" value="GST_N_2"/>
    <property type="match status" value="1"/>
</dbReference>
<accession>A0A8H7F3N3</accession>
<evidence type="ECO:0000256" key="3">
    <source>
        <dbReference type="ARBA" id="ARBA00007409"/>
    </source>
</evidence>
<dbReference type="Gene3D" id="3.40.30.10">
    <property type="entry name" value="Glutaredoxin"/>
    <property type="match status" value="1"/>
</dbReference>
<dbReference type="PANTHER" id="PTHR44051">
    <property type="entry name" value="GLUTATHIONE S-TRANSFERASE-RELATED"/>
    <property type="match status" value="1"/>
</dbReference>
<reference evidence="12 13" key="1">
    <citation type="journal article" name="Sci. Rep.">
        <title>Telomere-to-telomere assembled and centromere annotated genomes of the two main subspecies of the button mushroom Agaricus bisporus reveal especially polymorphic chromosome ends.</title>
        <authorList>
            <person name="Sonnenberg A.S.M."/>
            <person name="Sedaghat-Telgerd N."/>
            <person name="Lavrijssen B."/>
            <person name="Ohm R.A."/>
            <person name="Hendrickx P.M."/>
            <person name="Scholtmeijer K."/>
            <person name="Baars J.J.P."/>
            <person name="van Peer A."/>
        </authorList>
    </citation>
    <scope>NUCLEOTIDE SEQUENCE [LARGE SCALE GENOMIC DNA]</scope>
    <source>
        <strain evidence="12 13">H119_p4</strain>
    </source>
</reference>
<evidence type="ECO:0000313" key="12">
    <source>
        <dbReference type="EMBL" id="KAF7776216.1"/>
    </source>
</evidence>
<comment type="caution">
    <text evidence="12">The sequence shown here is derived from an EMBL/GenBank/DDBJ whole genome shotgun (WGS) entry which is preliminary data.</text>
</comment>
<feature type="region of interest" description="Disordered" evidence="9">
    <location>
        <begin position="249"/>
        <end position="321"/>
    </location>
</feature>
<feature type="domain" description="GST C-terminal" evidence="11">
    <location>
        <begin position="102"/>
        <end position="233"/>
    </location>
</feature>
<feature type="region of interest" description="Disordered" evidence="9">
    <location>
        <begin position="506"/>
        <end position="527"/>
    </location>
</feature>
<protein>
    <recommendedName>
        <fullName evidence="14">GST N-terminal domain-containing protein</fullName>
    </recommendedName>
</protein>
<evidence type="ECO:0008006" key="14">
    <source>
        <dbReference type="Google" id="ProtNLM"/>
    </source>
</evidence>
<dbReference type="Gene3D" id="1.20.1050.10">
    <property type="match status" value="1"/>
</dbReference>
<dbReference type="PANTHER" id="PTHR44051:SF8">
    <property type="entry name" value="GLUTATHIONE S-TRANSFERASE GSTA"/>
    <property type="match status" value="1"/>
</dbReference>
<dbReference type="PROSITE" id="PS50404">
    <property type="entry name" value="GST_NTER"/>
    <property type="match status" value="1"/>
</dbReference>
<dbReference type="InterPro" id="IPR024461">
    <property type="entry name" value="CCDC90-like"/>
</dbReference>
<keyword evidence="6" id="KW-0175">Coiled coil</keyword>
<dbReference type="Pfam" id="PF07798">
    <property type="entry name" value="CCDC90-like"/>
    <property type="match status" value="1"/>
</dbReference>
<keyword evidence="4" id="KW-0812">Transmembrane</keyword>
<sequence>MSQAPILLYTYPTPNGIPVAIHLEELKAVYPAFGGYEPNILALSKNVQKEDWYIKLNPNGRIPTIVDRSRNNFNVFETSAIMLYLSQHYDPDFKFWFDPVKDADNYSEMLQWIFFAHGGIGPMQGQVEHFCSFASVDIPYAKNRYLNETRRLYGVLEIRLKDRDYLAGSGRGKYSLADLKPFTWVRTHAHATVSENLDEFPNVKAWLQRLEGRAATAAGLEAVKSAVRLAGRLRSDNVLARHVHVSRSIRDPFPSADGGSQPVSLSHPLDPSNSASSTTGPGPSSSNSPPRNNTPASSSSNEPSVNSSVPTPYVYPTQTRPAYTNPPFDTYAFFKALEKSFPTPTAQSLMRATRALLVNRIGKVRTEALSVKDLDNQAYLFRAALSELRAELSMNIKNESAAVSSATATLRQDVERLDVKMKEDIDNLKHEIQMELDSRKNESKADFKQQDIAIEELLNKAIVAISDLRTVVEEIKWENMRRAVLTLAAFVVVTIIGMEIRPKPKPNCPPVPKETSFVETAETAERP</sequence>
<dbReference type="AlphaFoldDB" id="A0A8H7F3N3"/>
<dbReference type="PROSITE" id="PS50405">
    <property type="entry name" value="GST_CTER"/>
    <property type="match status" value="1"/>
</dbReference>
<evidence type="ECO:0000256" key="1">
    <source>
        <dbReference type="ARBA" id="ARBA00004173"/>
    </source>
</evidence>
<evidence type="ECO:0000259" key="11">
    <source>
        <dbReference type="PROSITE" id="PS50405"/>
    </source>
</evidence>
<dbReference type="GO" id="GO:0005739">
    <property type="term" value="C:mitochondrion"/>
    <property type="evidence" value="ECO:0007669"/>
    <property type="project" value="UniProtKB-SubCell"/>
</dbReference>
<evidence type="ECO:0000256" key="7">
    <source>
        <dbReference type="ARBA" id="ARBA00023128"/>
    </source>
</evidence>
<feature type="domain" description="GST N-terminal" evidence="10">
    <location>
        <begin position="3"/>
        <end position="93"/>
    </location>
</feature>
<comment type="similarity">
    <text evidence="3">Belongs to the GST superfamily.</text>
</comment>
<dbReference type="SUPFAM" id="SSF47616">
    <property type="entry name" value="GST C-terminal domain-like"/>
    <property type="match status" value="1"/>
</dbReference>
<dbReference type="Proteomes" id="UP000629468">
    <property type="component" value="Unassembled WGS sequence"/>
</dbReference>
<dbReference type="InterPro" id="IPR036282">
    <property type="entry name" value="Glutathione-S-Trfase_C_sf"/>
</dbReference>
<dbReference type="InterPro" id="IPR036249">
    <property type="entry name" value="Thioredoxin-like_sf"/>
</dbReference>
<dbReference type="Pfam" id="PF00043">
    <property type="entry name" value="GST_C"/>
    <property type="match status" value="1"/>
</dbReference>
<evidence type="ECO:0000256" key="8">
    <source>
        <dbReference type="ARBA" id="ARBA00023136"/>
    </source>
</evidence>
<evidence type="ECO:0000256" key="6">
    <source>
        <dbReference type="ARBA" id="ARBA00023054"/>
    </source>
</evidence>
<dbReference type="SFLD" id="SFLDS00019">
    <property type="entry name" value="Glutathione_Transferase_(cytos"/>
    <property type="match status" value="1"/>
</dbReference>
<dbReference type="SUPFAM" id="SSF52833">
    <property type="entry name" value="Thioredoxin-like"/>
    <property type="match status" value="1"/>
</dbReference>
<evidence type="ECO:0000259" key="10">
    <source>
        <dbReference type="PROSITE" id="PS50404"/>
    </source>
</evidence>
<name>A0A8H7F3N3_AGABI</name>
<organism evidence="12 13">
    <name type="scientific">Agaricus bisporus var. burnettii</name>
    <dbReference type="NCBI Taxonomy" id="192524"/>
    <lineage>
        <taxon>Eukaryota</taxon>
        <taxon>Fungi</taxon>
        <taxon>Dikarya</taxon>
        <taxon>Basidiomycota</taxon>
        <taxon>Agaricomycotina</taxon>
        <taxon>Agaricomycetes</taxon>
        <taxon>Agaricomycetidae</taxon>
        <taxon>Agaricales</taxon>
        <taxon>Agaricineae</taxon>
        <taxon>Agaricaceae</taxon>
        <taxon>Agaricus</taxon>
    </lineage>
</organism>
<keyword evidence="7" id="KW-0496">Mitochondrion</keyword>
<gene>
    <name evidence="12" type="ORF">Agabi119p4_4609</name>
</gene>
<dbReference type="SFLD" id="SFLDG00358">
    <property type="entry name" value="Main_(cytGST)"/>
    <property type="match status" value="1"/>
</dbReference>
<evidence type="ECO:0000256" key="5">
    <source>
        <dbReference type="ARBA" id="ARBA00022989"/>
    </source>
</evidence>
<evidence type="ECO:0000313" key="13">
    <source>
        <dbReference type="Proteomes" id="UP000629468"/>
    </source>
</evidence>
<dbReference type="InterPro" id="IPR004045">
    <property type="entry name" value="Glutathione_S-Trfase_N"/>
</dbReference>
<dbReference type="EMBL" id="JABXXO010000006">
    <property type="protein sequence ID" value="KAF7776216.1"/>
    <property type="molecule type" value="Genomic_DNA"/>
</dbReference>
<evidence type="ECO:0000256" key="9">
    <source>
        <dbReference type="SAM" id="MobiDB-lite"/>
    </source>
</evidence>
<dbReference type="InterPro" id="IPR010987">
    <property type="entry name" value="Glutathione-S-Trfase_C-like"/>
</dbReference>
<evidence type="ECO:0000256" key="2">
    <source>
        <dbReference type="ARBA" id="ARBA00004370"/>
    </source>
</evidence>
<keyword evidence="5" id="KW-1133">Transmembrane helix</keyword>
<feature type="compositionally biased region" description="Low complexity" evidence="9">
    <location>
        <begin position="271"/>
        <end position="312"/>
    </location>
</feature>
<dbReference type="CDD" id="cd03048">
    <property type="entry name" value="GST_N_Ure2p_like"/>
    <property type="match status" value="1"/>
</dbReference>
<proteinExistence type="inferred from homology"/>
<dbReference type="InterPro" id="IPR004046">
    <property type="entry name" value="GST_C"/>
</dbReference>
<keyword evidence="8" id="KW-0472">Membrane</keyword>